<dbReference type="RefSeq" id="WP_141917591.1">
    <property type="nucleotide sequence ID" value="NZ_BAAAYS010000011.1"/>
</dbReference>
<dbReference type="InterPro" id="IPR000092">
    <property type="entry name" value="Polyprenyl_synt"/>
</dbReference>
<dbReference type="EMBL" id="VFPN01000002">
    <property type="protein sequence ID" value="TQM63483.1"/>
    <property type="molecule type" value="Genomic_DNA"/>
</dbReference>
<gene>
    <name evidence="7" type="ORF">FB466_1747</name>
</gene>
<evidence type="ECO:0000313" key="7">
    <source>
        <dbReference type="EMBL" id="TQM63483.1"/>
    </source>
</evidence>
<keyword evidence="5" id="KW-0460">Magnesium</keyword>
<keyword evidence="3 6" id="KW-0808">Transferase</keyword>
<keyword evidence="4" id="KW-0479">Metal-binding</keyword>
<organism evidence="7 8">
    <name type="scientific">Klugiella xanthotipulae</name>
    <dbReference type="NCBI Taxonomy" id="244735"/>
    <lineage>
        <taxon>Bacteria</taxon>
        <taxon>Bacillati</taxon>
        <taxon>Actinomycetota</taxon>
        <taxon>Actinomycetes</taxon>
        <taxon>Micrococcales</taxon>
        <taxon>Microbacteriaceae</taxon>
        <taxon>Klugiella</taxon>
    </lineage>
</organism>
<protein>
    <submittedName>
        <fullName evidence="7">Geranylgeranyl diphosphate synthase type II</fullName>
    </submittedName>
</protein>
<reference evidence="7 8" key="1">
    <citation type="submission" date="2019-06" db="EMBL/GenBank/DDBJ databases">
        <title>Sequencing the genomes of 1000 actinobacteria strains.</title>
        <authorList>
            <person name="Klenk H.-P."/>
        </authorList>
    </citation>
    <scope>NUCLEOTIDE SEQUENCE [LARGE SCALE GENOMIC DNA]</scope>
    <source>
        <strain evidence="7 8">DSM 18031</strain>
    </source>
</reference>
<name>A0A543HYR3_9MICO</name>
<evidence type="ECO:0000256" key="4">
    <source>
        <dbReference type="ARBA" id="ARBA00022723"/>
    </source>
</evidence>
<dbReference type="InterPro" id="IPR008949">
    <property type="entry name" value="Isoprenoid_synthase_dom_sf"/>
</dbReference>
<dbReference type="Proteomes" id="UP000318331">
    <property type="component" value="Unassembled WGS sequence"/>
</dbReference>
<dbReference type="SUPFAM" id="SSF48576">
    <property type="entry name" value="Terpenoid synthases"/>
    <property type="match status" value="1"/>
</dbReference>
<dbReference type="PANTHER" id="PTHR12001:SF85">
    <property type="entry name" value="SHORT CHAIN ISOPRENYL DIPHOSPHATE SYNTHASE"/>
    <property type="match status" value="1"/>
</dbReference>
<comment type="similarity">
    <text evidence="2 6">Belongs to the FPP/GGPP synthase family.</text>
</comment>
<dbReference type="AlphaFoldDB" id="A0A543HYR3"/>
<evidence type="ECO:0000313" key="8">
    <source>
        <dbReference type="Proteomes" id="UP000318331"/>
    </source>
</evidence>
<dbReference type="Gene3D" id="1.10.600.10">
    <property type="entry name" value="Farnesyl Diphosphate Synthase"/>
    <property type="match status" value="1"/>
</dbReference>
<sequence length="362" mass="39539">MAATVQLDSAELDSSVAYREALDRELNRFFREQCARARDYDESYVRLWDALRAVSHGGKRIRSRLVHETYAALGGRNVGHATAVGLAFELLHTAFVIHDDIIDGDVLRRGQLNVTGQFLSHAQRDGLDYATARHWAESSALIGGDLMLTHAQRYLAVASIPEPVRRQLLDLFEYALYVTAAGEQADVSYSVRSPEELTLDNVITMATHKTAVYSFGAPLRAGVLLAGGSADLAALVGDFGLMLGTAYQLRDDFLGLYGDSAVTGKSVLSDLRGGKNTPLMIFARGTDAWPLVEEMRHREDVDSSELAAVRTALDECGARAFLERLEAEHVERADLLTLGEDMPAALGELLRSTMRSLAARAA</sequence>
<dbReference type="GO" id="GO:0046872">
    <property type="term" value="F:metal ion binding"/>
    <property type="evidence" value="ECO:0007669"/>
    <property type="project" value="UniProtKB-KW"/>
</dbReference>
<evidence type="ECO:0000256" key="3">
    <source>
        <dbReference type="ARBA" id="ARBA00022679"/>
    </source>
</evidence>
<evidence type="ECO:0000256" key="1">
    <source>
        <dbReference type="ARBA" id="ARBA00001946"/>
    </source>
</evidence>
<dbReference type="PROSITE" id="PS00723">
    <property type="entry name" value="POLYPRENYL_SYNTHASE_1"/>
    <property type="match status" value="1"/>
</dbReference>
<comment type="cofactor">
    <cofactor evidence="1">
        <name>Mg(2+)</name>
        <dbReference type="ChEBI" id="CHEBI:18420"/>
    </cofactor>
</comment>
<evidence type="ECO:0000256" key="2">
    <source>
        <dbReference type="ARBA" id="ARBA00006706"/>
    </source>
</evidence>
<dbReference type="Pfam" id="PF00348">
    <property type="entry name" value="polyprenyl_synt"/>
    <property type="match status" value="1"/>
</dbReference>
<dbReference type="SFLD" id="SFLDS00005">
    <property type="entry name" value="Isoprenoid_Synthase_Type_I"/>
    <property type="match status" value="1"/>
</dbReference>
<dbReference type="InterPro" id="IPR033749">
    <property type="entry name" value="Polyprenyl_synt_CS"/>
</dbReference>
<dbReference type="OrthoDB" id="4497239at2"/>
<evidence type="ECO:0000256" key="5">
    <source>
        <dbReference type="ARBA" id="ARBA00022842"/>
    </source>
</evidence>
<dbReference type="PROSITE" id="PS00444">
    <property type="entry name" value="POLYPRENYL_SYNTHASE_2"/>
    <property type="match status" value="1"/>
</dbReference>
<dbReference type="CDD" id="cd00685">
    <property type="entry name" value="Trans_IPPS_HT"/>
    <property type="match status" value="1"/>
</dbReference>
<proteinExistence type="inferred from homology"/>
<comment type="caution">
    <text evidence="7">The sequence shown here is derived from an EMBL/GenBank/DDBJ whole genome shotgun (WGS) entry which is preliminary data.</text>
</comment>
<dbReference type="PANTHER" id="PTHR12001">
    <property type="entry name" value="GERANYLGERANYL PYROPHOSPHATE SYNTHASE"/>
    <property type="match status" value="1"/>
</dbReference>
<dbReference type="GO" id="GO:0004659">
    <property type="term" value="F:prenyltransferase activity"/>
    <property type="evidence" value="ECO:0007669"/>
    <property type="project" value="InterPro"/>
</dbReference>
<keyword evidence="8" id="KW-1185">Reference proteome</keyword>
<evidence type="ECO:0000256" key="6">
    <source>
        <dbReference type="RuleBase" id="RU004466"/>
    </source>
</evidence>
<accession>A0A543HYR3</accession>
<dbReference type="GO" id="GO:0008299">
    <property type="term" value="P:isoprenoid biosynthetic process"/>
    <property type="evidence" value="ECO:0007669"/>
    <property type="project" value="InterPro"/>
</dbReference>